<evidence type="ECO:0000313" key="2">
    <source>
        <dbReference type="Proteomes" id="UP001596011"/>
    </source>
</evidence>
<organism evidence="1 2">
    <name type="scientific">Promicromonospora alba</name>
    <dbReference type="NCBI Taxonomy" id="1616110"/>
    <lineage>
        <taxon>Bacteria</taxon>
        <taxon>Bacillati</taxon>
        <taxon>Actinomycetota</taxon>
        <taxon>Actinomycetes</taxon>
        <taxon>Micrococcales</taxon>
        <taxon>Promicromonosporaceae</taxon>
        <taxon>Promicromonospora</taxon>
    </lineage>
</organism>
<evidence type="ECO:0000313" key="1">
    <source>
        <dbReference type="EMBL" id="MFC4628040.1"/>
    </source>
</evidence>
<gene>
    <name evidence="1" type="ORF">ACFO6V_07340</name>
</gene>
<sequence length="47" mass="4996">MTVEGSDLLGMPEEEFVASLDPVTADEFARRACGGCQVFQDTSGTRA</sequence>
<dbReference type="RefSeq" id="WP_377133738.1">
    <property type="nucleotide sequence ID" value="NZ_JBHSFI010000003.1"/>
</dbReference>
<dbReference type="Proteomes" id="UP001596011">
    <property type="component" value="Unassembled WGS sequence"/>
</dbReference>
<comment type="caution">
    <text evidence="1">The sequence shown here is derived from an EMBL/GenBank/DDBJ whole genome shotgun (WGS) entry which is preliminary data.</text>
</comment>
<proteinExistence type="predicted"/>
<dbReference type="EMBL" id="JBHSFI010000003">
    <property type="protein sequence ID" value="MFC4628040.1"/>
    <property type="molecule type" value="Genomic_DNA"/>
</dbReference>
<reference evidence="2" key="1">
    <citation type="journal article" date="2019" name="Int. J. Syst. Evol. Microbiol.">
        <title>The Global Catalogue of Microorganisms (GCM) 10K type strain sequencing project: providing services to taxonomists for standard genome sequencing and annotation.</title>
        <authorList>
            <consortium name="The Broad Institute Genomics Platform"/>
            <consortium name="The Broad Institute Genome Sequencing Center for Infectious Disease"/>
            <person name="Wu L."/>
            <person name="Ma J."/>
        </authorList>
    </citation>
    <scope>NUCLEOTIDE SEQUENCE [LARGE SCALE GENOMIC DNA]</scope>
    <source>
        <strain evidence="2">CCUG 42722</strain>
    </source>
</reference>
<protein>
    <submittedName>
        <fullName evidence="1">Uncharacterized protein</fullName>
    </submittedName>
</protein>
<keyword evidence="2" id="KW-1185">Reference proteome</keyword>
<name>A0ABV9HGV9_9MICO</name>
<accession>A0ABV9HGV9</accession>